<keyword evidence="2" id="KW-1185">Reference proteome</keyword>
<gene>
    <name evidence="1" type="ORF">PHMEG_00014818</name>
</gene>
<evidence type="ECO:0000313" key="2">
    <source>
        <dbReference type="Proteomes" id="UP000198211"/>
    </source>
</evidence>
<dbReference type="OrthoDB" id="128128at2759"/>
<accession>A0A225W5C1</accession>
<comment type="caution">
    <text evidence="1">The sequence shown here is derived from an EMBL/GenBank/DDBJ whole genome shotgun (WGS) entry which is preliminary data.</text>
</comment>
<organism evidence="1 2">
    <name type="scientific">Phytophthora megakarya</name>
    <dbReference type="NCBI Taxonomy" id="4795"/>
    <lineage>
        <taxon>Eukaryota</taxon>
        <taxon>Sar</taxon>
        <taxon>Stramenopiles</taxon>
        <taxon>Oomycota</taxon>
        <taxon>Peronosporomycetes</taxon>
        <taxon>Peronosporales</taxon>
        <taxon>Peronosporaceae</taxon>
        <taxon>Phytophthora</taxon>
    </lineage>
</organism>
<dbReference type="EMBL" id="NBNE01001950">
    <property type="protein sequence ID" value="OWZ12070.1"/>
    <property type="molecule type" value="Genomic_DNA"/>
</dbReference>
<name>A0A225W5C1_9STRA</name>
<evidence type="ECO:0000313" key="1">
    <source>
        <dbReference type="EMBL" id="OWZ12070.1"/>
    </source>
</evidence>
<dbReference type="Proteomes" id="UP000198211">
    <property type="component" value="Unassembled WGS sequence"/>
</dbReference>
<reference evidence="2" key="1">
    <citation type="submission" date="2017-03" db="EMBL/GenBank/DDBJ databases">
        <title>Phytopthora megakarya and P. palmivora, two closely related causual agents of cacao black pod achieved similar genome size and gene model numbers by different mechanisms.</title>
        <authorList>
            <person name="Ali S."/>
            <person name="Shao J."/>
            <person name="Larry D.J."/>
            <person name="Kronmiller B."/>
            <person name="Shen D."/>
            <person name="Strem M.D."/>
            <person name="Melnick R.L."/>
            <person name="Guiltinan M.J."/>
            <person name="Tyler B.M."/>
            <person name="Meinhardt L.W."/>
            <person name="Bailey B.A."/>
        </authorList>
    </citation>
    <scope>NUCLEOTIDE SEQUENCE [LARGE SCALE GENOMIC DNA]</scope>
    <source>
        <strain evidence="2">zdho120</strain>
    </source>
</reference>
<protein>
    <submittedName>
        <fullName evidence="1">Uncharacterized protein</fullName>
    </submittedName>
</protein>
<proteinExistence type="predicted"/>
<sequence length="80" mass="9691">MMHVAEYNDLRYMLGKSVAVARLYSMAKCVMVDKRRSMAPDMFERIMYLNPNPRFWNSRTVLQVQLPQMMLHHLIWRDTR</sequence>
<dbReference type="AlphaFoldDB" id="A0A225W5C1"/>